<dbReference type="PANTHER" id="PTHR12155:SF41">
    <property type="entry name" value="SCHLAFEN ALBA-2 DOMAIN-CONTAINING PROTEIN"/>
    <property type="match status" value="1"/>
</dbReference>
<gene>
    <name evidence="2" type="ORF">PPERSA_03443</name>
</gene>
<dbReference type="PANTHER" id="PTHR12155">
    <property type="entry name" value="SCHLAFEN"/>
    <property type="match status" value="1"/>
</dbReference>
<accession>A0A0V0QBW1</accession>
<comment type="caution">
    <text evidence="2">The sequence shown here is derived from an EMBL/GenBank/DDBJ whole genome shotgun (WGS) entry which is preliminary data.</text>
</comment>
<name>A0A0V0QBW1_PSEPJ</name>
<proteinExistence type="predicted"/>
<dbReference type="AlphaFoldDB" id="A0A0V0QBW1"/>
<evidence type="ECO:0000313" key="3">
    <source>
        <dbReference type="Proteomes" id="UP000054937"/>
    </source>
</evidence>
<evidence type="ECO:0000313" key="2">
    <source>
        <dbReference type="EMBL" id="KRW99642.1"/>
    </source>
</evidence>
<dbReference type="OrthoDB" id="285690at2759"/>
<evidence type="ECO:0000259" key="1">
    <source>
        <dbReference type="Pfam" id="PF04326"/>
    </source>
</evidence>
<protein>
    <recommendedName>
        <fullName evidence="1">Schlafen AlbA-2 domain-containing protein</fullName>
    </recommendedName>
</protein>
<sequence length="356" mass="42569">MNYQLNGINQPNNVINKQIYYDDELSEGEEEEKEEQEEQDLEYIMQSRILSRRNRPEDERKILEKFDKYYDPLEKLNSESEDNSQLREKQKKVCCRTYFVKGENLPLENEVIEYKNYQWPIENSSFIIDKLQKLICGMLNSKGGTILIGVHDNSFKVLGLNLTIKQQEDYELFIINKVLNNQSVGIFDPKITIDDDEISLRFIPVMNEQKQWHEPSCFIRLDGLNRQQNGLNLMQFIYDKSKRYYTDNFEEIHECFNEPDRQGVIHCTKVEKVQQKEKEKVKEKVQEKYKQKVNQNKKQMQNSKYQVTTNVAKNQNKQVYYFPKTEEPLYVNKTEIINQKPQNQIKIFNNVQKLQV</sequence>
<dbReference type="InParanoid" id="A0A0V0QBW1"/>
<dbReference type="InterPro" id="IPR007421">
    <property type="entry name" value="Schlafen_AlbA_2_dom"/>
</dbReference>
<dbReference type="InterPro" id="IPR029684">
    <property type="entry name" value="Schlafen"/>
</dbReference>
<organism evidence="2 3">
    <name type="scientific">Pseudocohnilembus persalinus</name>
    <name type="common">Ciliate</name>
    <dbReference type="NCBI Taxonomy" id="266149"/>
    <lineage>
        <taxon>Eukaryota</taxon>
        <taxon>Sar</taxon>
        <taxon>Alveolata</taxon>
        <taxon>Ciliophora</taxon>
        <taxon>Intramacronucleata</taxon>
        <taxon>Oligohymenophorea</taxon>
        <taxon>Scuticociliatia</taxon>
        <taxon>Philasterida</taxon>
        <taxon>Pseudocohnilembidae</taxon>
        <taxon>Pseudocohnilembus</taxon>
    </lineage>
</organism>
<dbReference type="InterPro" id="IPR038461">
    <property type="entry name" value="Schlafen_AlbA_2_dom_sf"/>
</dbReference>
<feature type="domain" description="Schlafen AlbA-2" evidence="1">
    <location>
        <begin position="108"/>
        <end position="223"/>
    </location>
</feature>
<dbReference type="Proteomes" id="UP000054937">
    <property type="component" value="Unassembled WGS sequence"/>
</dbReference>
<dbReference type="Pfam" id="PF04326">
    <property type="entry name" value="SLFN_AlbA_2"/>
    <property type="match status" value="1"/>
</dbReference>
<dbReference type="Gene3D" id="3.30.950.30">
    <property type="entry name" value="Schlafen, AAA domain"/>
    <property type="match status" value="1"/>
</dbReference>
<dbReference type="EMBL" id="LDAU01000205">
    <property type="protein sequence ID" value="KRW99642.1"/>
    <property type="molecule type" value="Genomic_DNA"/>
</dbReference>
<reference evidence="2 3" key="1">
    <citation type="journal article" date="2015" name="Sci. Rep.">
        <title>Genome of the facultative scuticociliatosis pathogen Pseudocohnilembus persalinus provides insight into its virulence through horizontal gene transfer.</title>
        <authorList>
            <person name="Xiong J."/>
            <person name="Wang G."/>
            <person name="Cheng J."/>
            <person name="Tian M."/>
            <person name="Pan X."/>
            <person name="Warren A."/>
            <person name="Jiang C."/>
            <person name="Yuan D."/>
            <person name="Miao W."/>
        </authorList>
    </citation>
    <scope>NUCLEOTIDE SEQUENCE [LARGE SCALE GENOMIC DNA]</scope>
    <source>
        <strain evidence="2">36N120E</strain>
    </source>
</reference>
<keyword evidence="3" id="KW-1185">Reference proteome</keyword>